<evidence type="ECO:0000259" key="1">
    <source>
        <dbReference type="Pfam" id="PF13860"/>
    </source>
</evidence>
<organism evidence="2">
    <name type="scientific">candidate division WOR-3 bacterium</name>
    <dbReference type="NCBI Taxonomy" id="2052148"/>
    <lineage>
        <taxon>Bacteria</taxon>
        <taxon>Bacteria division WOR-3</taxon>
    </lineage>
</organism>
<dbReference type="Gene3D" id="2.60.40.4070">
    <property type="match status" value="1"/>
</dbReference>
<evidence type="ECO:0000313" key="2">
    <source>
        <dbReference type="EMBL" id="HHS53160.1"/>
    </source>
</evidence>
<reference evidence="2" key="1">
    <citation type="journal article" date="2020" name="mSystems">
        <title>Genome- and Community-Level Interaction Insights into Carbon Utilization and Element Cycling Functions of Hydrothermarchaeota in Hydrothermal Sediment.</title>
        <authorList>
            <person name="Zhou Z."/>
            <person name="Liu Y."/>
            <person name="Xu W."/>
            <person name="Pan J."/>
            <person name="Luo Z.H."/>
            <person name="Li M."/>
        </authorList>
    </citation>
    <scope>NUCLEOTIDE SEQUENCE [LARGE SCALE GENOMIC DNA]</scope>
    <source>
        <strain evidence="2">SpSt-876</strain>
    </source>
</reference>
<dbReference type="Pfam" id="PF13860">
    <property type="entry name" value="FlgD_ig"/>
    <property type="match status" value="1"/>
</dbReference>
<dbReference type="AlphaFoldDB" id="A0A7C6EEF7"/>
<sequence length="782" mass="86006">MTRIIAPVGMIDSGAVITPTALITNFGSRTEEIPVQFRIGQSYSGWGNITLSPQETDTIFFPPWTAAPVGYQLVKCTTALNGDQSPANDALTDSVLVRLRIDAGVTSILQPTGIVDSGVTITPSAIVGNFGASLANIPVIFSIGDHYIDTNYITLVPGKTDTVRFQTWNAINRGEALVKCTTALSEDQNPANDCRYDSVLVRVKDVGTVSILSPIGEIGEGRVIPRALIKNYGTNLESFDIIFKIGQVYADTIFINNLEPDSAKVINFADWNAQAGRYMVSCSTCLLADVNNLNDKKIDSVVVWRRSVAVGPDSQASIYSGTSINYILYATNLSNARDTIDILYSGTLNNWRIDLLDLTGQSPLPDLNGNGIPDVGGLGPGASQGFIVKVTSPVNELGNTVDTCIITARSAADSSVSDKATLLTRIISVYSVLIEPNSENQVGPNQSAEYEFIVKNLGNVADVFDLSMIHTKPYWRFELVDRYGQSLPDRNFNGRPDIGPIPALGGEVRIRLIVTPDLSAQAGEKDTTTIFAESFSSPAVRDSAYVQTTVLGLVTHLDVEWDQDDRIFAGETKSYQFWAKTQGNIPDVVDLQIKNLQPEWICEFFDENGEHRLTDSDNDGIPDLGTVRPGEQKWFVVKIKAPGRINLIGIPDSLYHNDLSVEGMTSQNINIKDSALLRLRTIPNLDVHNYENPFWDKTTFIFSLPAEGNVCLTVYNRAGEKVRTIIDNQKFNVGVHQIPWDGKNDNRKKLAPGTYLYLLQYTDKDNRIQNIYKKMVIAKRKD</sequence>
<dbReference type="EMBL" id="DTLI01000241">
    <property type="protein sequence ID" value="HHS53160.1"/>
    <property type="molecule type" value="Genomic_DNA"/>
</dbReference>
<comment type="caution">
    <text evidence="2">The sequence shown here is derived from an EMBL/GenBank/DDBJ whole genome shotgun (WGS) entry which is preliminary data.</text>
</comment>
<proteinExistence type="predicted"/>
<accession>A0A7C6EEF7</accession>
<dbReference type="InterPro" id="IPR025965">
    <property type="entry name" value="FlgD/Vpr_Ig-like"/>
</dbReference>
<gene>
    <name evidence="2" type="ORF">ENW73_09995</name>
</gene>
<feature type="domain" description="FlgD/Vpr Ig-like" evidence="1">
    <location>
        <begin position="708"/>
        <end position="763"/>
    </location>
</feature>
<name>A0A7C6EEF7_UNCW3</name>
<protein>
    <recommendedName>
        <fullName evidence="1">FlgD/Vpr Ig-like domain-containing protein</fullName>
    </recommendedName>
</protein>